<dbReference type="Proteomes" id="UP000243232">
    <property type="component" value="Chromosome I"/>
</dbReference>
<dbReference type="EMBL" id="LT629785">
    <property type="protein sequence ID" value="SDT93864.1"/>
    <property type="molecule type" value="Genomic_DNA"/>
</dbReference>
<gene>
    <name evidence="1" type="ORF">SAMN05216296_0733</name>
</gene>
<dbReference type="OrthoDB" id="116741at2"/>
<accession>A0A1H2EFP6</accession>
<evidence type="ECO:0000313" key="2">
    <source>
        <dbReference type="Proteomes" id="UP000243232"/>
    </source>
</evidence>
<dbReference type="AlphaFoldDB" id="A0A1H2EFP6"/>
<protein>
    <submittedName>
        <fullName evidence="1">Uncharacterized protein</fullName>
    </submittedName>
</protein>
<evidence type="ECO:0000313" key="1">
    <source>
        <dbReference type="EMBL" id="SDT93864.1"/>
    </source>
</evidence>
<dbReference type="RefSeq" id="WP_090193139.1">
    <property type="nucleotide sequence ID" value="NZ_LT629785.1"/>
</dbReference>
<proteinExistence type="predicted"/>
<sequence>MHEVKTGTSITSTVEDACRQPYDLGDQALEQQVQNALNLFLTLKNPAQMPALLSILDAVKPQIQAALGALHYVHFARYFPGKGGNGLSADK</sequence>
<keyword evidence="2" id="KW-1185">Reference proteome</keyword>
<name>A0A1H2EFP6_9PSED</name>
<organism evidence="1 2">
    <name type="scientific">Pseudomonas pohangensis</name>
    <dbReference type="NCBI Taxonomy" id="364197"/>
    <lineage>
        <taxon>Bacteria</taxon>
        <taxon>Pseudomonadati</taxon>
        <taxon>Pseudomonadota</taxon>
        <taxon>Gammaproteobacteria</taxon>
        <taxon>Pseudomonadales</taxon>
        <taxon>Pseudomonadaceae</taxon>
        <taxon>Pseudomonas</taxon>
    </lineage>
</organism>
<reference evidence="2" key="1">
    <citation type="submission" date="2016-10" db="EMBL/GenBank/DDBJ databases">
        <authorList>
            <person name="Varghese N."/>
            <person name="Submissions S."/>
        </authorList>
    </citation>
    <scope>NUCLEOTIDE SEQUENCE [LARGE SCALE GENOMIC DNA]</scope>
    <source>
        <strain evidence="2">DSM 17875</strain>
    </source>
</reference>